<gene>
    <name evidence="2" type="ORF">ARC78_08865</name>
</gene>
<keyword evidence="1" id="KW-0472">Membrane</keyword>
<evidence type="ECO:0000256" key="1">
    <source>
        <dbReference type="SAM" id="Phobius"/>
    </source>
</evidence>
<accession>A0A0R0ARS1</accession>
<evidence type="ECO:0000313" key="2">
    <source>
        <dbReference type="EMBL" id="KRG42787.1"/>
    </source>
</evidence>
<evidence type="ECO:0008006" key="4">
    <source>
        <dbReference type="Google" id="ProtNLM"/>
    </source>
</evidence>
<dbReference type="RefSeq" id="WP_054660457.1">
    <property type="nucleotide sequence ID" value="NZ_LLXS01000017.1"/>
</dbReference>
<feature type="transmembrane region" description="Helical" evidence="1">
    <location>
        <begin position="58"/>
        <end position="77"/>
    </location>
</feature>
<sequence>MRAARVSGGLALLLALLGWSAWFAVCNRYEFAPPLDPLAFACGWLLSAILAGRVLRRVAWPLFAQASCIGMYLLLIHRGMGEGAAQVLFLAASVAVVAAAFRTTTRVSDA</sequence>
<keyword evidence="1" id="KW-1133">Transmembrane helix</keyword>
<name>A0A0R0ARS1_9GAMM</name>
<feature type="transmembrane region" description="Helical" evidence="1">
    <location>
        <begin position="83"/>
        <end position="101"/>
    </location>
</feature>
<keyword evidence="3" id="KW-1185">Reference proteome</keyword>
<evidence type="ECO:0000313" key="3">
    <source>
        <dbReference type="Proteomes" id="UP000050836"/>
    </source>
</evidence>
<reference evidence="2 3" key="1">
    <citation type="submission" date="2015-10" db="EMBL/GenBank/DDBJ databases">
        <title>Genome sequencing and analysis of members of genus Stenotrophomonas.</title>
        <authorList>
            <person name="Patil P.P."/>
            <person name="Midha S."/>
            <person name="Patil P.B."/>
        </authorList>
    </citation>
    <scope>NUCLEOTIDE SEQUENCE [LARGE SCALE GENOMIC DNA]</scope>
    <source>
        <strain evidence="2 3">JCM 9942</strain>
    </source>
</reference>
<keyword evidence="1" id="KW-0812">Transmembrane</keyword>
<dbReference type="AlphaFoldDB" id="A0A0R0ARS1"/>
<feature type="transmembrane region" description="Helical" evidence="1">
    <location>
        <begin position="33"/>
        <end position="51"/>
    </location>
</feature>
<comment type="caution">
    <text evidence="2">The sequence shown here is derived from an EMBL/GenBank/DDBJ whole genome shotgun (WGS) entry which is preliminary data.</text>
</comment>
<organism evidence="2 3">
    <name type="scientific">Stenotrophomonas pictorum JCM 9942</name>
    <dbReference type="NCBI Taxonomy" id="1236960"/>
    <lineage>
        <taxon>Bacteria</taxon>
        <taxon>Pseudomonadati</taxon>
        <taxon>Pseudomonadota</taxon>
        <taxon>Gammaproteobacteria</taxon>
        <taxon>Lysobacterales</taxon>
        <taxon>Lysobacteraceae</taxon>
        <taxon>Stenotrophomonas</taxon>
    </lineage>
</organism>
<dbReference type="EMBL" id="LLXS01000017">
    <property type="protein sequence ID" value="KRG42787.1"/>
    <property type="molecule type" value="Genomic_DNA"/>
</dbReference>
<proteinExistence type="predicted"/>
<dbReference type="Proteomes" id="UP000050836">
    <property type="component" value="Unassembled WGS sequence"/>
</dbReference>
<protein>
    <recommendedName>
        <fullName evidence="4">Transmembrane protein</fullName>
    </recommendedName>
</protein>